<dbReference type="PANTHER" id="PTHR42781:SF8">
    <property type="entry name" value="BICARBONATE TRANSPORT ATP-BINDING PROTEIN CMPC"/>
    <property type="match status" value="1"/>
</dbReference>
<reference evidence="5" key="2">
    <citation type="submission" date="2012-09" db="EMBL/GenBank/DDBJ databases">
        <title>The complete sequence of Psychroflexus torquis an extreme psychrophile from sea-ice that is stimulated by light.</title>
        <authorList>
            <person name="Feng S."/>
            <person name="Powell S.M."/>
            <person name="Bowman J.P."/>
        </authorList>
    </citation>
    <scope>NUCLEOTIDE SEQUENCE [LARGE SCALE GENOMIC DNA]</scope>
    <source>
        <strain evidence="5">ATCC 700755</strain>
    </source>
</reference>
<evidence type="ECO:0000313" key="6">
    <source>
        <dbReference type="Proteomes" id="UP000008514"/>
    </source>
</evidence>
<reference evidence="5" key="1">
    <citation type="submission" date="2006-03" db="EMBL/GenBank/DDBJ databases">
        <authorList>
            <person name="Bowman J."/>
            <person name="Ferriera S."/>
            <person name="Johnson J."/>
            <person name="Kravitz S."/>
            <person name="Halpern A."/>
            <person name="Remington K."/>
            <person name="Beeson K."/>
            <person name="Tran B."/>
            <person name="Rogers Y.-H."/>
            <person name="Friedman R."/>
            <person name="Venter J.C."/>
        </authorList>
    </citation>
    <scope>NUCLEOTIDE SEQUENCE [LARGE SCALE GENOMIC DNA]</scope>
    <source>
        <strain evidence="5">ATCC 700755</strain>
    </source>
</reference>
<accession>K4ITV3</accession>
<name>K4ITV3_PSYTT</name>
<dbReference type="Proteomes" id="UP000008514">
    <property type="component" value="Chromosome"/>
</dbReference>
<keyword evidence="2" id="KW-0547">Nucleotide-binding</keyword>
<dbReference type="InterPro" id="IPR050093">
    <property type="entry name" value="ABC_SmlMolc_Importer"/>
</dbReference>
<evidence type="ECO:0000256" key="3">
    <source>
        <dbReference type="ARBA" id="ARBA00022840"/>
    </source>
</evidence>
<evidence type="ECO:0000256" key="1">
    <source>
        <dbReference type="ARBA" id="ARBA00022448"/>
    </source>
</evidence>
<keyword evidence="3" id="KW-0067">ATP-binding</keyword>
<dbReference type="InterPro" id="IPR027417">
    <property type="entry name" value="P-loop_NTPase"/>
</dbReference>
<keyword evidence="6" id="KW-1185">Reference proteome</keyword>
<dbReference type="KEGG" id="ptq:P700755_002124"/>
<dbReference type="InterPro" id="IPR017871">
    <property type="entry name" value="ABC_transporter-like_CS"/>
</dbReference>
<dbReference type="Gene3D" id="3.40.50.300">
    <property type="entry name" value="P-loop containing nucleotide triphosphate hydrolases"/>
    <property type="match status" value="1"/>
</dbReference>
<dbReference type="PROSITE" id="PS50893">
    <property type="entry name" value="ABC_TRANSPORTER_2"/>
    <property type="match status" value="1"/>
</dbReference>
<dbReference type="SMART" id="SM00382">
    <property type="entry name" value="AAA"/>
    <property type="match status" value="1"/>
</dbReference>
<dbReference type="GO" id="GO:0005524">
    <property type="term" value="F:ATP binding"/>
    <property type="evidence" value="ECO:0007669"/>
    <property type="project" value="UniProtKB-KW"/>
</dbReference>
<dbReference type="GO" id="GO:0016887">
    <property type="term" value="F:ATP hydrolysis activity"/>
    <property type="evidence" value="ECO:0007669"/>
    <property type="project" value="InterPro"/>
</dbReference>
<dbReference type="eggNOG" id="COG1116">
    <property type="taxonomic scope" value="Bacteria"/>
</dbReference>
<evidence type="ECO:0000259" key="4">
    <source>
        <dbReference type="PROSITE" id="PS50893"/>
    </source>
</evidence>
<dbReference type="HOGENOM" id="CLU_582491_0_0_10"/>
<dbReference type="OrthoDB" id="9802264at2"/>
<dbReference type="RefSeq" id="WP_015024496.1">
    <property type="nucleotide sequence ID" value="NC_018721.1"/>
</dbReference>
<gene>
    <name evidence="5" type="ordered locus">P700755_002124</name>
</gene>
<dbReference type="SUPFAM" id="SSF52540">
    <property type="entry name" value="P-loop containing nucleoside triphosphate hydrolases"/>
    <property type="match status" value="1"/>
</dbReference>
<dbReference type="PANTHER" id="PTHR42781">
    <property type="entry name" value="SPERMIDINE/PUTRESCINE IMPORT ATP-BINDING PROTEIN POTA"/>
    <property type="match status" value="1"/>
</dbReference>
<proteinExistence type="predicted"/>
<protein>
    <submittedName>
        <fullName evidence="5">Bicarbonate ABC-type transporter, ATPase component TauB-like protein</fullName>
    </submittedName>
</protein>
<dbReference type="PROSITE" id="PS00211">
    <property type="entry name" value="ABC_TRANSPORTER_1"/>
    <property type="match status" value="1"/>
</dbReference>
<dbReference type="EMBL" id="CP003879">
    <property type="protein sequence ID" value="AFU68915.1"/>
    <property type="molecule type" value="Genomic_DNA"/>
</dbReference>
<dbReference type="AlphaFoldDB" id="K4ITV3"/>
<evidence type="ECO:0000256" key="2">
    <source>
        <dbReference type="ARBA" id="ARBA00022741"/>
    </source>
</evidence>
<keyword evidence="1" id="KW-0813">Transport</keyword>
<sequence>MVELKNINVQFDTLKVLSDINLVIKKSEITSILGPSGSGKTTMLRCIAGLNKNFKGEILINNQDQSTYFNEHRIAVVNQGYSSFPWLSVKENILVAKKRNTNNTLNVGEIIEAIGLNGFEDYYPNQLSGGMQQRVAIGRAILQDTDILVFDEPFGALDYQTRLQLQLLIKRIKNDFGKTIIFVTHDIEEAIFISDKVVVLSKTPSIIVDEIVIDEEINTALDNKVRYIPEFIGLRSKIENIINSLSDQKKISEIFKNINNKYVELKILDFWNTFLMNECRKQYEILDKETQTNISLKLLNSDEKEEIIVGSLLHASIESEEIKSKLTDLLFKQNNNEVLNYYLIHSLTNLQLDSILKNDIKSLVYNNIEEFVSFEKRYLTLDGTLNTEVVLKILNSRFEGNYGVVDINNKGWLLLISSLAHSNTDETLKFLSKFVNDEDTLTKETALELIQKIENNEIDFGKIRQKIKE</sequence>
<dbReference type="STRING" id="313595.P700755_002124"/>
<organism evidence="5 6">
    <name type="scientific">Psychroflexus torquis (strain ATCC 700755 / CIP 106069 / ACAM 623)</name>
    <dbReference type="NCBI Taxonomy" id="313595"/>
    <lineage>
        <taxon>Bacteria</taxon>
        <taxon>Pseudomonadati</taxon>
        <taxon>Bacteroidota</taxon>
        <taxon>Flavobacteriia</taxon>
        <taxon>Flavobacteriales</taxon>
        <taxon>Flavobacteriaceae</taxon>
        <taxon>Psychroflexus</taxon>
    </lineage>
</organism>
<dbReference type="InterPro" id="IPR003439">
    <property type="entry name" value="ABC_transporter-like_ATP-bd"/>
</dbReference>
<feature type="domain" description="ABC transporter" evidence="4">
    <location>
        <begin position="2"/>
        <end position="227"/>
    </location>
</feature>
<evidence type="ECO:0000313" key="5">
    <source>
        <dbReference type="EMBL" id="AFU68915.1"/>
    </source>
</evidence>
<dbReference type="InterPro" id="IPR003593">
    <property type="entry name" value="AAA+_ATPase"/>
</dbReference>
<dbReference type="Pfam" id="PF00005">
    <property type="entry name" value="ABC_tran"/>
    <property type="match status" value="1"/>
</dbReference>